<reference evidence="2 3" key="1">
    <citation type="submission" date="2019-01" db="EMBL/GenBank/DDBJ databases">
        <title>Genome Assembly of Collichthys lucidus.</title>
        <authorList>
            <person name="Cai M."/>
            <person name="Xiao S."/>
        </authorList>
    </citation>
    <scope>NUCLEOTIDE SEQUENCE [LARGE SCALE GENOMIC DNA]</scope>
    <source>
        <strain evidence="2">JT15FE1705JMU</strain>
        <tissue evidence="2">Muscle</tissue>
    </source>
</reference>
<dbReference type="Proteomes" id="UP000298787">
    <property type="component" value="Chromosome 15"/>
</dbReference>
<evidence type="ECO:0000313" key="3">
    <source>
        <dbReference type="Proteomes" id="UP000298787"/>
    </source>
</evidence>
<dbReference type="InterPro" id="IPR036691">
    <property type="entry name" value="Endo/exonu/phosph_ase_sf"/>
</dbReference>
<dbReference type="AlphaFoldDB" id="A0A4U5V4T6"/>
<organism evidence="2 3">
    <name type="scientific">Collichthys lucidus</name>
    <name type="common">Big head croaker</name>
    <name type="synonym">Sciaena lucida</name>
    <dbReference type="NCBI Taxonomy" id="240159"/>
    <lineage>
        <taxon>Eukaryota</taxon>
        <taxon>Metazoa</taxon>
        <taxon>Chordata</taxon>
        <taxon>Craniata</taxon>
        <taxon>Vertebrata</taxon>
        <taxon>Euteleostomi</taxon>
        <taxon>Actinopterygii</taxon>
        <taxon>Neopterygii</taxon>
        <taxon>Teleostei</taxon>
        <taxon>Neoteleostei</taxon>
        <taxon>Acanthomorphata</taxon>
        <taxon>Eupercaria</taxon>
        <taxon>Sciaenidae</taxon>
        <taxon>Collichthys</taxon>
    </lineage>
</organism>
<dbReference type="Pfam" id="PF14529">
    <property type="entry name" value="Exo_endo_phos_2"/>
    <property type="match status" value="1"/>
</dbReference>
<dbReference type="PANTHER" id="PTHR36688:SF1">
    <property type="entry name" value="ENDONUCLEASE_EXONUCLEASE_PHOSPHATASE DOMAIN-CONTAINING PROTEIN"/>
    <property type="match status" value="1"/>
</dbReference>
<sequence length="325" mass="35260">MSSQCPPTTASALELLQLNVEGLTIAKINILVQLASTNNVTVITLQETHQENKNILRVPGYTLAGQTANKQHDIATFVRKDMGWSAAGQSPEGAEIEWIATKVQNTTIVNIYKPPPSRLIPSSRLDVPAPTGYAGDFNSHHTDWGYSSCNADGDSLVDWASTVDAILLYDPKEPCTFYSAQWNSTTNPDLAFAKCHNNLLCKGGMCRGGTSEKLVSLKPALVLSRSTHIQKLDAALNTALRTVSGCLRATPTNQLPILAGIAPAEVRREAATLALTRKAQLNEFHLLHKAVTETPQCARLKSWRPFAIHAQELLRTTPVDTSKAA</sequence>
<keyword evidence="3" id="KW-1185">Reference proteome</keyword>
<dbReference type="SUPFAM" id="SSF56219">
    <property type="entry name" value="DNase I-like"/>
    <property type="match status" value="1"/>
</dbReference>
<dbReference type="PANTHER" id="PTHR36688">
    <property type="entry name" value="ENDO/EXONUCLEASE/PHOSPHATASE DOMAIN-CONTAINING PROTEIN"/>
    <property type="match status" value="1"/>
</dbReference>
<dbReference type="EMBL" id="CM014092">
    <property type="protein sequence ID" value="TKS82867.1"/>
    <property type="molecule type" value="Genomic_DNA"/>
</dbReference>
<dbReference type="InterPro" id="IPR052560">
    <property type="entry name" value="RdDP_mobile_element"/>
</dbReference>
<name>A0A4U5V4T6_COLLU</name>
<gene>
    <name evidence="2" type="ORF">D9C73_016976</name>
</gene>
<dbReference type="Gene3D" id="3.60.10.10">
    <property type="entry name" value="Endonuclease/exonuclease/phosphatase"/>
    <property type="match status" value="1"/>
</dbReference>
<evidence type="ECO:0000313" key="2">
    <source>
        <dbReference type="EMBL" id="TKS82867.1"/>
    </source>
</evidence>
<dbReference type="GO" id="GO:0003824">
    <property type="term" value="F:catalytic activity"/>
    <property type="evidence" value="ECO:0007669"/>
    <property type="project" value="InterPro"/>
</dbReference>
<dbReference type="InterPro" id="IPR005135">
    <property type="entry name" value="Endo/exonuclease/phosphatase"/>
</dbReference>
<feature type="domain" description="Endonuclease/exonuclease/phosphatase" evidence="1">
    <location>
        <begin position="134"/>
        <end position="194"/>
    </location>
</feature>
<proteinExistence type="predicted"/>
<evidence type="ECO:0000259" key="1">
    <source>
        <dbReference type="Pfam" id="PF14529"/>
    </source>
</evidence>
<protein>
    <recommendedName>
        <fullName evidence="1">Endonuclease/exonuclease/phosphatase domain-containing protein</fullName>
    </recommendedName>
</protein>
<accession>A0A4U5V4T6</accession>